<protein>
    <recommendedName>
        <fullName evidence="5">DUF2279 domain-containing protein</fullName>
    </recommendedName>
</protein>
<dbReference type="InterPro" id="IPR018736">
    <property type="entry name" value="DUF2279_periplasmic_lipo"/>
</dbReference>
<dbReference type="Pfam" id="PF10043">
    <property type="entry name" value="DUF2279"/>
    <property type="match status" value="1"/>
</dbReference>
<feature type="chain" id="PRO_5004576843" description="DUF2279 domain-containing protein" evidence="2">
    <location>
        <begin position="25"/>
        <end position="381"/>
    </location>
</feature>
<evidence type="ECO:0008006" key="5">
    <source>
        <dbReference type="Google" id="ProtNLM"/>
    </source>
</evidence>
<comment type="caution">
    <text evidence="3">The sequence shown here is derived from an EMBL/GenBank/DDBJ whole genome shotgun (WGS) entry which is preliminary data.</text>
</comment>
<name>T0HY74_9SPHN</name>
<dbReference type="Proteomes" id="UP000015527">
    <property type="component" value="Unassembled WGS sequence"/>
</dbReference>
<feature type="signal peptide" evidence="2">
    <location>
        <begin position="1"/>
        <end position="24"/>
    </location>
</feature>
<dbReference type="RefSeq" id="WP_021233112.1">
    <property type="nucleotide sequence ID" value="NZ_ATHL01000046.1"/>
</dbReference>
<proteinExistence type="predicted"/>
<evidence type="ECO:0000313" key="4">
    <source>
        <dbReference type="Proteomes" id="UP000015527"/>
    </source>
</evidence>
<evidence type="ECO:0000313" key="3">
    <source>
        <dbReference type="EMBL" id="EQB18042.1"/>
    </source>
</evidence>
<dbReference type="eggNOG" id="ENOG5032NEA">
    <property type="taxonomic scope" value="Bacteria"/>
</dbReference>
<dbReference type="PATRIC" id="fig|1096930.3.peg.1143"/>
<dbReference type="EMBL" id="ATHL01000046">
    <property type="protein sequence ID" value="EQB18042.1"/>
    <property type="molecule type" value="Genomic_DNA"/>
</dbReference>
<keyword evidence="2" id="KW-0732">Signal</keyword>
<evidence type="ECO:0000256" key="1">
    <source>
        <dbReference type="SAM" id="MobiDB-lite"/>
    </source>
</evidence>
<evidence type="ECO:0000256" key="2">
    <source>
        <dbReference type="SAM" id="SignalP"/>
    </source>
</evidence>
<feature type="region of interest" description="Disordered" evidence="1">
    <location>
        <begin position="94"/>
        <end position="114"/>
    </location>
</feature>
<keyword evidence="4" id="KW-1185">Reference proteome</keyword>
<sequence length="381" mass="40919">MRTVSCGAAVLTLAACLPVTGAWAEAVDGAEAFPETELAAPAQVMAALVPAGTSPRPSGCIALEPTCDGPDAALAGWDLADLRNQDVVAENLAGSPGLSIEKPETGSSLDRSGHVPRDEARYRGFFQQAGTIKTELAILAVYMGAQSVPKLFKETRPFHFKDEGWFGKDTANVGMDKLTHAFNTYLIANILHARLHRNTEASTGDALTAGVLAAGFMAINEISDGIEADSGYSMQDIAMNVTGAAFSVLRNAVPGVKEKLAFKIEIMPNKSIYSHVGKKHYAQQRFMLSIKGAGFAGLRETPLRYLDLQVGYYASDFLNSDRAKGIEPKRHLFFGVGLNVGELLFGESRSRFGRAAHSVLDHVQLPYTSLRVDTAGEFGHW</sequence>
<dbReference type="PROSITE" id="PS51257">
    <property type="entry name" value="PROKAR_LIPOPROTEIN"/>
    <property type="match status" value="1"/>
</dbReference>
<dbReference type="AlphaFoldDB" id="T0HY74"/>
<gene>
    <name evidence="3" type="ORF">L284_05785</name>
</gene>
<accession>T0HY74</accession>
<reference evidence="3 4" key="1">
    <citation type="journal article" date="2013" name="Genome Announc.">
        <title>Genome Sequence of Novosphingobium lindaniclasticum LE124T, Isolated from a Hexachlorocyclohexane Dumpsite.</title>
        <authorList>
            <person name="Saxena A."/>
            <person name="Nayyar N."/>
            <person name="Sangwan N."/>
            <person name="Kumari R."/>
            <person name="Khurana J.P."/>
            <person name="Lal R."/>
        </authorList>
    </citation>
    <scope>NUCLEOTIDE SEQUENCE [LARGE SCALE GENOMIC DNA]</scope>
    <source>
        <strain evidence="3 4">LE124</strain>
    </source>
</reference>
<organism evidence="3 4">
    <name type="scientific">Novosphingobium lindaniclasticum LE124</name>
    <dbReference type="NCBI Taxonomy" id="1096930"/>
    <lineage>
        <taxon>Bacteria</taxon>
        <taxon>Pseudomonadati</taxon>
        <taxon>Pseudomonadota</taxon>
        <taxon>Alphaproteobacteria</taxon>
        <taxon>Sphingomonadales</taxon>
        <taxon>Sphingomonadaceae</taxon>
        <taxon>Novosphingobium</taxon>
    </lineage>
</organism>